<keyword evidence="3" id="KW-1185">Reference proteome</keyword>
<dbReference type="Proteomes" id="UP000789706">
    <property type="component" value="Unassembled WGS sequence"/>
</dbReference>
<feature type="region of interest" description="Disordered" evidence="1">
    <location>
        <begin position="1"/>
        <end position="35"/>
    </location>
</feature>
<name>A0A9N9C8E0_9GLOM</name>
<accession>A0A9N9C8E0</accession>
<evidence type="ECO:0000313" key="3">
    <source>
        <dbReference type="Proteomes" id="UP000789706"/>
    </source>
</evidence>
<dbReference type="AlphaFoldDB" id="A0A9N9C8E0"/>
<organism evidence="2 3">
    <name type="scientific">Diversispora eburnea</name>
    <dbReference type="NCBI Taxonomy" id="1213867"/>
    <lineage>
        <taxon>Eukaryota</taxon>
        <taxon>Fungi</taxon>
        <taxon>Fungi incertae sedis</taxon>
        <taxon>Mucoromycota</taxon>
        <taxon>Glomeromycotina</taxon>
        <taxon>Glomeromycetes</taxon>
        <taxon>Diversisporales</taxon>
        <taxon>Diversisporaceae</taxon>
        <taxon>Diversispora</taxon>
    </lineage>
</organism>
<feature type="compositionally biased region" description="Basic and acidic residues" evidence="1">
    <location>
        <begin position="22"/>
        <end position="35"/>
    </location>
</feature>
<comment type="caution">
    <text evidence="2">The sequence shown here is derived from an EMBL/GenBank/DDBJ whole genome shotgun (WGS) entry which is preliminary data.</text>
</comment>
<evidence type="ECO:0000313" key="2">
    <source>
        <dbReference type="EMBL" id="CAG8594337.1"/>
    </source>
</evidence>
<feature type="compositionally biased region" description="Polar residues" evidence="1">
    <location>
        <begin position="1"/>
        <end position="19"/>
    </location>
</feature>
<gene>
    <name evidence="2" type="ORF">DEBURN_LOCUS9213</name>
</gene>
<reference evidence="2" key="1">
    <citation type="submission" date="2021-06" db="EMBL/GenBank/DDBJ databases">
        <authorList>
            <person name="Kallberg Y."/>
            <person name="Tangrot J."/>
            <person name="Rosling A."/>
        </authorList>
    </citation>
    <scope>NUCLEOTIDE SEQUENCE</scope>
    <source>
        <strain evidence="2">AZ414A</strain>
    </source>
</reference>
<dbReference type="OrthoDB" id="2425383at2759"/>
<dbReference type="EMBL" id="CAJVPK010001655">
    <property type="protein sequence ID" value="CAG8594337.1"/>
    <property type="molecule type" value="Genomic_DNA"/>
</dbReference>
<protein>
    <submittedName>
        <fullName evidence="2">72_t:CDS:1</fullName>
    </submittedName>
</protein>
<sequence>MKNTNDTSTFNISDNTLNSDVAPERIENKNGNTSEEKAIDEFLDSKHRETVSKEIIQSIKEKKLRDQEKIITSQGSLSVKAEVSAIPVISTSQPKILSEKQNNLKNNRFHIINKVLEQYPNITLQGSSNYFDDYVISASLQDNTYKITDSLSVCPACNQYHRESILGRYREGSYYINCLFSSSKIGIAITA</sequence>
<evidence type="ECO:0000256" key="1">
    <source>
        <dbReference type="SAM" id="MobiDB-lite"/>
    </source>
</evidence>
<proteinExistence type="predicted"/>